<dbReference type="SUPFAM" id="SSF55594">
    <property type="entry name" value="HPr-like"/>
    <property type="match status" value="1"/>
</dbReference>
<evidence type="ECO:0000256" key="7">
    <source>
        <dbReference type="ARBA" id="ARBA00022683"/>
    </source>
</evidence>
<evidence type="ECO:0000256" key="8">
    <source>
        <dbReference type="ARBA" id="ARBA00033055"/>
    </source>
</evidence>
<dbReference type="InterPro" id="IPR035895">
    <property type="entry name" value="HPr-like_sf"/>
</dbReference>
<accession>A0A401ZHA1</accession>
<comment type="caution">
    <text evidence="11">The sequence shown here is derived from an EMBL/GenBank/DDBJ whole genome shotgun (WGS) entry which is preliminary data.</text>
</comment>
<evidence type="ECO:0000256" key="3">
    <source>
        <dbReference type="ARBA" id="ARBA00020422"/>
    </source>
</evidence>
<dbReference type="InterPro" id="IPR001020">
    <property type="entry name" value="PTS_HPr_His_P_site"/>
</dbReference>
<dbReference type="PANTHER" id="PTHR33705">
    <property type="entry name" value="PHOSPHOCARRIER PROTEIN HPR"/>
    <property type="match status" value="1"/>
</dbReference>
<comment type="subcellular location">
    <subcellularLocation>
        <location evidence="2">Cytoplasm</location>
    </subcellularLocation>
</comment>
<dbReference type="OrthoDB" id="9809047at2"/>
<evidence type="ECO:0000256" key="6">
    <source>
        <dbReference type="ARBA" id="ARBA00022597"/>
    </source>
</evidence>
<dbReference type="InterPro" id="IPR050399">
    <property type="entry name" value="HPr"/>
</dbReference>
<protein>
    <recommendedName>
        <fullName evidence="3">Phosphocarrier protein HPr</fullName>
    </recommendedName>
    <alternativeName>
        <fullName evidence="8">Histidine-containing protein</fullName>
    </alternativeName>
</protein>
<dbReference type="EMBL" id="BIFQ01000001">
    <property type="protein sequence ID" value="GCE06247.1"/>
    <property type="molecule type" value="Genomic_DNA"/>
</dbReference>
<proteinExistence type="predicted"/>
<feature type="domain" description="EAL" evidence="9">
    <location>
        <begin position="1"/>
        <end position="88"/>
    </location>
</feature>
<dbReference type="InterPro" id="IPR001633">
    <property type="entry name" value="EAL_dom"/>
</dbReference>
<dbReference type="Gene3D" id="3.30.1340.10">
    <property type="entry name" value="HPr-like"/>
    <property type="match status" value="1"/>
</dbReference>
<dbReference type="CDD" id="cd00367">
    <property type="entry name" value="PTS-HPr_like"/>
    <property type="match status" value="1"/>
</dbReference>
<gene>
    <name evidence="11" type="ORF">KDAU_35760</name>
</gene>
<comment type="function">
    <text evidence="1">General (non sugar-specific) component of the phosphoenolpyruvate-dependent sugar phosphotransferase system (sugar PTS). This major carbohydrate active-transport system catalyzes the phosphorylation of incoming sugar substrates concomitantly with their translocation across the cell membrane. The phosphoryl group from phosphoenolpyruvate (PEP) is transferred to the phosphoryl carrier protein HPr by enzyme I. Phospho-HPr then transfers it to the PTS EIIA domain.</text>
</comment>
<keyword evidence="6" id="KW-0762">Sugar transport</keyword>
<evidence type="ECO:0000259" key="10">
    <source>
        <dbReference type="PROSITE" id="PS51350"/>
    </source>
</evidence>
<dbReference type="NCBIfam" id="TIGR01003">
    <property type="entry name" value="PTS_HPr_family"/>
    <property type="match status" value="1"/>
</dbReference>
<sequence length="88" mass="9507">MQQNTVRIQSEVGLHARPAAQFVKLARQFNSKISVACNGKKVDAKSLVRVLSVGAGKDAEIEITAEGDDEQKAIAALAELIQNNFVEQ</sequence>
<keyword evidence="5" id="KW-0963">Cytoplasm</keyword>
<dbReference type="InterPro" id="IPR000032">
    <property type="entry name" value="HPr-like"/>
</dbReference>
<evidence type="ECO:0000256" key="5">
    <source>
        <dbReference type="ARBA" id="ARBA00022490"/>
    </source>
</evidence>
<feature type="domain" description="HPr" evidence="10">
    <location>
        <begin position="1"/>
        <end position="88"/>
    </location>
</feature>
<evidence type="ECO:0000313" key="11">
    <source>
        <dbReference type="EMBL" id="GCE06247.1"/>
    </source>
</evidence>
<name>A0A401ZHA1_9CHLR</name>
<organism evidence="11 12">
    <name type="scientific">Dictyobacter aurantiacus</name>
    <dbReference type="NCBI Taxonomy" id="1936993"/>
    <lineage>
        <taxon>Bacteria</taxon>
        <taxon>Bacillati</taxon>
        <taxon>Chloroflexota</taxon>
        <taxon>Ktedonobacteria</taxon>
        <taxon>Ktedonobacterales</taxon>
        <taxon>Dictyobacteraceae</taxon>
        <taxon>Dictyobacter</taxon>
    </lineage>
</organism>
<dbReference type="PROSITE" id="PS51350">
    <property type="entry name" value="PTS_HPR_DOM"/>
    <property type="match status" value="1"/>
</dbReference>
<dbReference type="RefSeq" id="WP_126597204.1">
    <property type="nucleotide sequence ID" value="NZ_BIFQ01000001.1"/>
</dbReference>
<dbReference type="PRINTS" id="PR00107">
    <property type="entry name" value="PHOSPHOCPHPR"/>
</dbReference>
<keyword evidence="7" id="KW-0598">Phosphotransferase system</keyword>
<dbReference type="PROSITE" id="PS50883">
    <property type="entry name" value="EAL"/>
    <property type="match status" value="1"/>
</dbReference>
<reference evidence="12" key="1">
    <citation type="submission" date="2018-12" db="EMBL/GenBank/DDBJ databases">
        <title>Tengunoibacter tsumagoiensis gen. nov., sp. nov., Dictyobacter kobayashii sp. nov., D. alpinus sp. nov., and D. joshuensis sp. nov. and description of Dictyobacteraceae fam. nov. within the order Ktedonobacterales isolated from Tengu-no-mugimeshi.</title>
        <authorList>
            <person name="Wang C.M."/>
            <person name="Zheng Y."/>
            <person name="Sakai Y."/>
            <person name="Toyoda A."/>
            <person name="Minakuchi Y."/>
            <person name="Abe K."/>
            <person name="Yokota A."/>
            <person name="Yabe S."/>
        </authorList>
    </citation>
    <scope>NUCLEOTIDE SEQUENCE [LARGE SCALE GENOMIC DNA]</scope>
    <source>
        <strain evidence="12">S-27</strain>
    </source>
</reference>
<dbReference type="AlphaFoldDB" id="A0A401ZHA1"/>
<keyword evidence="4" id="KW-0813">Transport</keyword>
<evidence type="ECO:0000256" key="1">
    <source>
        <dbReference type="ARBA" id="ARBA00003681"/>
    </source>
</evidence>
<dbReference type="Proteomes" id="UP000287224">
    <property type="component" value="Unassembled WGS sequence"/>
</dbReference>
<dbReference type="GO" id="GO:0005737">
    <property type="term" value="C:cytoplasm"/>
    <property type="evidence" value="ECO:0007669"/>
    <property type="project" value="UniProtKB-SubCell"/>
</dbReference>
<dbReference type="PANTHER" id="PTHR33705:SF1">
    <property type="entry name" value="PHOSPHOCARRIER PROTEIN HPR"/>
    <property type="match status" value="1"/>
</dbReference>
<dbReference type="Pfam" id="PF00381">
    <property type="entry name" value="PTS-HPr"/>
    <property type="match status" value="1"/>
</dbReference>
<evidence type="ECO:0000256" key="4">
    <source>
        <dbReference type="ARBA" id="ARBA00022448"/>
    </source>
</evidence>
<dbReference type="GO" id="GO:0009401">
    <property type="term" value="P:phosphoenolpyruvate-dependent sugar phosphotransferase system"/>
    <property type="evidence" value="ECO:0007669"/>
    <property type="project" value="UniProtKB-KW"/>
</dbReference>
<evidence type="ECO:0000313" key="12">
    <source>
        <dbReference type="Proteomes" id="UP000287224"/>
    </source>
</evidence>
<dbReference type="InterPro" id="IPR002114">
    <property type="entry name" value="PTS_HPr_Ser_P_site"/>
</dbReference>
<keyword evidence="12" id="KW-1185">Reference proteome</keyword>
<evidence type="ECO:0000256" key="2">
    <source>
        <dbReference type="ARBA" id="ARBA00004496"/>
    </source>
</evidence>
<dbReference type="PROSITE" id="PS00589">
    <property type="entry name" value="PTS_HPR_SER"/>
    <property type="match status" value="1"/>
</dbReference>
<dbReference type="PROSITE" id="PS00369">
    <property type="entry name" value="PTS_HPR_HIS"/>
    <property type="match status" value="1"/>
</dbReference>
<evidence type="ECO:0000259" key="9">
    <source>
        <dbReference type="PROSITE" id="PS50883"/>
    </source>
</evidence>